<protein>
    <recommendedName>
        <fullName evidence="1">Aldehyde dehydrogenase domain-containing protein</fullName>
    </recommendedName>
</protein>
<dbReference type="Pfam" id="PF00171">
    <property type="entry name" value="Aldedh"/>
    <property type="match status" value="3"/>
</dbReference>
<dbReference type="Gene3D" id="3.40.309.10">
    <property type="entry name" value="Aldehyde Dehydrogenase, Chain A, domain 2"/>
    <property type="match status" value="1"/>
</dbReference>
<evidence type="ECO:0000313" key="2">
    <source>
        <dbReference type="EMBL" id="CAB3384837.1"/>
    </source>
</evidence>
<dbReference type="SUPFAM" id="SSF53720">
    <property type="entry name" value="ALDH-like"/>
    <property type="match status" value="2"/>
</dbReference>
<dbReference type="InterPro" id="IPR016161">
    <property type="entry name" value="Ald_DH/histidinol_DH"/>
</dbReference>
<reference evidence="2 3" key="1">
    <citation type="submission" date="2020-04" db="EMBL/GenBank/DDBJ databases">
        <authorList>
            <person name="Alioto T."/>
            <person name="Alioto T."/>
            <person name="Gomez Garrido J."/>
        </authorList>
    </citation>
    <scope>NUCLEOTIDE SEQUENCE [LARGE SCALE GENOMIC DNA]</scope>
</reference>
<dbReference type="InterPro" id="IPR016163">
    <property type="entry name" value="Ald_DH_C"/>
</dbReference>
<gene>
    <name evidence="2" type="ORF">CLODIP_2_CD01003</name>
</gene>
<name>A0A8S1DV21_9INSE</name>
<dbReference type="InterPro" id="IPR015590">
    <property type="entry name" value="Aldehyde_DH_dom"/>
</dbReference>
<proteinExistence type="predicted"/>
<evidence type="ECO:0000313" key="3">
    <source>
        <dbReference type="Proteomes" id="UP000494165"/>
    </source>
</evidence>
<sequence>MPVNPSLVCKLLDSMENIDKIPLTPAEEKLKWVTDNITKLHDLRKKVPSSFINGQWLNPEPLKTEPWIHQEKAVVDKIYWHNYESLGQWSNLAADARKNHLSKVAQVIKKRSAELSEFEVYAHNAPADLLLKEVIPFLSSYWQYYSGWAAMEDPQNRQFYATGMVLVDVRKSRFPLLEANLAAAPALAAGCVVTVIGHTRVESLLFLASIANFPAGVLNVVVTDSESNPPQDAFVGRPLVVFGPIQSMAEHTEFFNAECTFYFCGRSSMIVLDQSDVEGAARALLEETAKRANFSLWPATEVLVQEHLFQTFVSYFEKINPGTPVSSKKFPESALGKIKKFAKDEGVKLIECVEALVLVNSRYEELGVSKSVDAGLNVVSIMPIRSLNEAVSIVNSRPRIISASVWTQEGPLATRAASALKVPLVWVNHHGVISDPASGLGSTLYSGFGRWGGLNGLLNFKQWRPTVCDKGAHRLETKWSDVADPTLRSLGMLIDGKVVQAASTKVLISRNETPFATIAIPNSKEVGSAVSAALKAFPAWSALSQTARAEAVQNFAAALLKSEAAYAKLLTDFGVEGDSIAAREMKAATQVLSKWCGKATVGQVLDSSMNGKSWTRQVAIGVVGICGPIDSLSALISLIAPALLAGNCVIVGASPREVLVALHLAQVGAALPAGVLSVVGPESQAHLAAHPELGALWVGFREATRLLSKQPKKVWRVDWACLDVCPGEYIIHHCTNCRSVCYAD</sequence>
<dbReference type="GO" id="GO:0016620">
    <property type="term" value="F:oxidoreductase activity, acting on the aldehyde or oxo group of donors, NAD or NADP as acceptor"/>
    <property type="evidence" value="ECO:0007669"/>
    <property type="project" value="InterPro"/>
</dbReference>
<accession>A0A8S1DV21</accession>
<feature type="domain" description="Aldehyde dehydrogenase" evidence="1">
    <location>
        <begin position="506"/>
        <end position="695"/>
    </location>
</feature>
<comment type="caution">
    <text evidence="2">The sequence shown here is derived from an EMBL/GenBank/DDBJ whole genome shotgun (WGS) entry which is preliminary data.</text>
</comment>
<dbReference type="EMBL" id="CADEPI010000375">
    <property type="protein sequence ID" value="CAB3384837.1"/>
    <property type="molecule type" value="Genomic_DNA"/>
</dbReference>
<dbReference type="Gene3D" id="3.40.605.10">
    <property type="entry name" value="Aldehyde Dehydrogenase, Chain A, domain 1"/>
    <property type="match status" value="2"/>
</dbReference>
<evidence type="ECO:0000259" key="1">
    <source>
        <dbReference type="Pfam" id="PF00171"/>
    </source>
</evidence>
<feature type="domain" description="Aldehyde dehydrogenase" evidence="1">
    <location>
        <begin position="72"/>
        <end position="318"/>
    </location>
</feature>
<dbReference type="OrthoDB" id="310895at2759"/>
<feature type="domain" description="Aldehyde dehydrogenase" evidence="1">
    <location>
        <begin position="378"/>
        <end position="463"/>
    </location>
</feature>
<organism evidence="2 3">
    <name type="scientific">Cloeon dipterum</name>
    <dbReference type="NCBI Taxonomy" id="197152"/>
    <lineage>
        <taxon>Eukaryota</taxon>
        <taxon>Metazoa</taxon>
        <taxon>Ecdysozoa</taxon>
        <taxon>Arthropoda</taxon>
        <taxon>Hexapoda</taxon>
        <taxon>Insecta</taxon>
        <taxon>Pterygota</taxon>
        <taxon>Palaeoptera</taxon>
        <taxon>Ephemeroptera</taxon>
        <taxon>Pisciforma</taxon>
        <taxon>Baetidae</taxon>
        <taxon>Cloeon</taxon>
    </lineage>
</organism>
<dbReference type="InterPro" id="IPR016162">
    <property type="entry name" value="Ald_DH_N"/>
</dbReference>
<dbReference type="AlphaFoldDB" id="A0A8S1DV21"/>
<keyword evidence="3" id="KW-1185">Reference proteome</keyword>
<dbReference type="PANTHER" id="PTHR11699">
    <property type="entry name" value="ALDEHYDE DEHYDROGENASE-RELATED"/>
    <property type="match status" value="1"/>
</dbReference>
<dbReference type="Proteomes" id="UP000494165">
    <property type="component" value="Unassembled WGS sequence"/>
</dbReference>